<name>A0AAV8XG74_9CUCU</name>
<gene>
    <name evidence="2" type="ORF">NQ318_010945</name>
</gene>
<protein>
    <submittedName>
        <fullName evidence="2">Uncharacterized protein</fullName>
    </submittedName>
</protein>
<feature type="region of interest" description="Disordered" evidence="1">
    <location>
        <begin position="1"/>
        <end position="22"/>
    </location>
</feature>
<sequence>MKRNHPQKYGVGPMPPYGNTSMSNSTGHHCRLHPFMLINSNIVSSNFTVLSIISRYYRVNYLKSKYKC</sequence>
<comment type="caution">
    <text evidence="2">The sequence shown here is derived from an EMBL/GenBank/DDBJ whole genome shotgun (WGS) entry which is preliminary data.</text>
</comment>
<dbReference type="EMBL" id="JAPWTK010000594">
    <property type="protein sequence ID" value="KAJ8937975.1"/>
    <property type="molecule type" value="Genomic_DNA"/>
</dbReference>
<keyword evidence="3" id="KW-1185">Reference proteome</keyword>
<proteinExistence type="predicted"/>
<organism evidence="2 3">
    <name type="scientific">Aromia moschata</name>
    <dbReference type="NCBI Taxonomy" id="1265417"/>
    <lineage>
        <taxon>Eukaryota</taxon>
        <taxon>Metazoa</taxon>
        <taxon>Ecdysozoa</taxon>
        <taxon>Arthropoda</taxon>
        <taxon>Hexapoda</taxon>
        <taxon>Insecta</taxon>
        <taxon>Pterygota</taxon>
        <taxon>Neoptera</taxon>
        <taxon>Endopterygota</taxon>
        <taxon>Coleoptera</taxon>
        <taxon>Polyphaga</taxon>
        <taxon>Cucujiformia</taxon>
        <taxon>Chrysomeloidea</taxon>
        <taxon>Cerambycidae</taxon>
        <taxon>Cerambycinae</taxon>
        <taxon>Callichromatini</taxon>
        <taxon>Aromia</taxon>
    </lineage>
</organism>
<reference evidence="2" key="1">
    <citation type="journal article" date="2023" name="Insect Mol. Biol.">
        <title>Genome sequencing provides insights into the evolution of gene families encoding plant cell wall-degrading enzymes in longhorned beetles.</title>
        <authorList>
            <person name="Shin N.R."/>
            <person name="Okamura Y."/>
            <person name="Kirsch R."/>
            <person name="Pauchet Y."/>
        </authorList>
    </citation>
    <scope>NUCLEOTIDE SEQUENCE</scope>
    <source>
        <strain evidence="2">AMC_N1</strain>
    </source>
</reference>
<evidence type="ECO:0000256" key="1">
    <source>
        <dbReference type="SAM" id="MobiDB-lite"/>
    </source>
</evidence>
<dbReference type="AlphaFoldDB" id="A0AAV8XG74"/>
<evidence type="ECO:0000313" key="2">
    <source>
        <dbReference type="EMBL" id="KAJ8937975.1"/>
    </source>
</evidence>
<dbReference type="Proteomes" id="UP001162162">
    <property type="component" value="Unassembled WGS sequence"/>
</dbReference>
<evidence type="ECO:0000313" key="3">
    <source>
        <dbReference type="Proteomes" id="UP001162162"/>
    </source>
</evidence>
<accession>A0AAV8XG74</accession>